<evidence type="ECO:0000256" key="4">
    <source>
        <dbReference type="ARBA" id="ARBA00022737"/>
    </source>
</evidence>
<organism evidence="8 9">
    <name type="scientific">Fraxinus pennsylvanica</name>
    <dbReference type="NCBI Taxonomy" id="56036"/>
    <lineage>
        <taxon>Eukaryota</taxon>
        <taxon>Viridiplantae</taxon>
        <taxon>Streptophyta</taxon>
        <taxon>Embryophyta</taxon>
        <taxon>Tracheophyta</taxon>
        <taxon>Spermatophyta</taxon>
        <taxon>Magnoliopsida</taxon>
        <taxon>eudicotyledons</taxon>
        <taxon>Gunneridae</taxon>
        <taxon>Pentapetalae</taxon>
        <taxon>asterids</taxon>
        <taxon>lamiids</taxon>
        <taxon>Lamiales</taxon>
        <taxon>Oleaceae</taxon>
        <taxon>Oleeae</taxon>
        <taxon>Fraxinus</taxon>
    </lineage>
</organism>
<keyword evidence="2" id="KW-0433">Leucine-rich repeat</keyword>
<dbReference type="GO" id="GO:0016020">
    <property type="term" value="C:membrane"/>
    <property type="evidence" value="ECO:0007669"/>
    <property type="project" value="UniProtKB-SubCell"/>
</dbReference>
<dbReference type="Pfam" id="PF07714">
    <property type="entry name" value="PK_Tyr_Ser-Thr"/>
    <property type="match status" value="1"/>
</dbReference>
<dbReference type="AlphaFoldDB" id="A0AAD2AGK9"/>
<feature type="domain" description="Protein kinase" evidence="7">
    <location>
        <begin position="22"/>
        <end position="149"/>
    </location>
</feature>
<evidence type="ECO:0000256" key="6">
    <source>
        <dbReference type="ARBA" id="ARBA00023136"/>
    </source>
</evidence>
<keyword evidence="9" id="KW-1185">Reference proteome</keyword>
<evidence type="ECO:0000259" key="7">
    <source>
        <dbReference type="PROSITE" id="PS50011"/>
    </source>
</evidence>
<name>A0AAD2AGK9_9LAMI</name>
<dbReference type="Proteomes" id="UP000834106">
    <property type="component" value="Chromosome 21"/>
</dbReference>
<dbReference type="GO" id="GO:0005524">
    <property type="term" value="F:ATP binding"/>
    <property type="evidence" value="ECO:0007669"/>
    <property type="project" value="InterPro"/>
</dbReference>
<sequence length="149" mass="16495">MDLSSNSLTGMIPKSLKALKHLTDSKLLGRGSCGSVFKGSFTDGTLFTVEVFHLQFEGAFKIFDTEYAVFCSLNHRNLAKVISSCTNHYFKGLVLEYMPNGSLETWIHSDVYFLDIIQRLNIMTDVAGMCNRVSPPQLLITSGSLGFEA</sequence>
<dbReference type="PROSITE" id="PS50011">
    <property type="entry name" value="PROTEIN_KINASE_DOM"/>
    <property type="match status" value="1"/>
</dbReference>
<dbReference type="InterPro" id="IPR051809">
    <property type="entry name" value="Plant_receptor-like_S/T_kinase"/>
</dbReference>
<keyword evidence="5" id="KW-1133">Transmembrane helix</keyword>
<dbReference type="InterPro" id="IPR000719">
    <property type="entry name" value="Prot_kinase_dom"/>
</dbReference>
<dbReference type="Gene3D" id="1.10.510.10">
    <property type="entry name" value="Transferase(Phosphotransferase) domain 1"/>
    <property type="match status" value="1"/>
</dbReference>
<comment type="subcellular location">
    <subcellularLocation>
        <location evidence="1">Membrane</location>
    </subcellularLocation>
</comment>
<gene>
    <name evidence="8" type="ORF">FPE_LOCUS32147</name>
</gene>
<dbReference type="GO" id="GO:0004672">
    <property type="term" value="F:protein kinase activity"/>
    <property type="evidence" value="ECO:0007669"/>
    <property type="project" value="InterPro"/>
</dbReference>
<reference evidence="8" key="1">
    <citation type="submission" date="2023-05" db="EMBL/GenBank/DDBJ databases">
        <authorList>
            <person name="Huff M."/>
        </authorList>
    </citation>
    <scope>NUCLEOTIDE SEQUENCE</scope>
</reference>
<protein>
    <recommendedName>
        <fullName evidence="7">Protein kinase domain-containing protein</fullName>
    </recommendedName>
</protein>
<dbReference type="PANTHER" id="PTHR27008:SF585">
    <property type="entry name" value="PROTEIN KINASE DOMAIN-CONTAINING PROTEIN"/>
    <property type="match status" value="1"/>
</dbReference>
<dbReference type="PANTHER" id="PTHR27008">
    <property type="entry name" value="OS04G0122200 PROTEIN"/>
    <property type="match status" value="1"/>
</dbReference>
<dbReference type="SUPFAM" id="SSF56112">
    <property type="entry name" value="Protein kinase-like (PK-like)"/>
    <property type="match status" value="1"/>
</dbReference>
<dbReference type="InterPro" id="IPR001245">
    <property type="entry name" value="Ser-Thr/Tyr_kinase_cat_dom"/>
</dbReference>
<keyword evidence="6" id="KW-0472">Membrane</keyword>
<evidence type="ECO:0000313" key="9">
    <source>
        <dbReference type="Proteomes" id="UP000834106"/>
    </source>
</evidence>
<evidence type="ECO:0000256" key="3">
    <source>
        <dbReference type="ARBA" id="ARBA00022692"/>
    </source>
</evidence>
<evidence type="ECO:0000256" key="2">
    <source>
        <dbReference type="ARBA" id="ARBA00022614"/>
    </source>
</evidence>
<accession>A0AAD2AGK9</accession>
<proteinExistence type="predicted"/>
<keyword evidence="3" id="KW-0812">Transmembrane</keyword>
<keyword evidence="4" id="KW-0677">Repeat</keyword>
<evidence type="ECO:0000256" key="1">
    <source>
        <dbReference type="ARBA" id="ARBA00004370"/>
    </source>
</evidence>
<dbReference type="EMBL" id="OU503056">
    <property type="protein sequence ID" value="CAI9784717.1"/>
    <property type="molecule type" value="Genomic_DNA"/>
</dbReference>
<evidence type="ECO:0000313" key="8">
    <source>
        <dbReference type="EMBL" id="CAI9784717.1"/>
    </source>
</evidence>
<evidence type="ECO:0000256" key="5">
    <source>
        <dbReference type="ARBA" id="ARBA00022989"/>
    </source>
</evidence>
<dbReference type="InterPro" id="IPR011009">
    <property type="entry name" value="Kinase-like_dom_sf"/>
</dbReference>